<accession>A0A5C6AFG7</accession>
<dbReference type="GO" id="GO:0016706">
    <property type="term" value="F:2-oxoglutarate-dependent dioxygenase activity"/>
    <property type="evidence" value="ECO:0007669"/>
    <property type="project" value="UniProtKB-ARBA"/>
</dbReference>
<sequence length="324" mass="37067">MITTCEVENRTDYSEIDSRGFLLIRSFLNEDQIQRLQTDFEAAPLEVNANYSVRRISAAVQETLQGQLDTVNQRIAAESSVRVDLLNDGVYFATYSEKSTLTSLRPGPQQFPWHQDHETYWLWNDMRNYLNFYLPIVKPVVEKSNLTVVPFDRFEQRVPDLHRKMIGRGASRVLPSGKSWIIKDDDQGGKIGRLPFDPSEIEETPQLRAGDLLVLRGDIIHRTQDASTRRVAASFRYINSETIVPRTSLSRGSVAKALMMLNARYLFEPAFELFDQSAATELTAGKLDAHLKRVMLERREGTQSANSGRLAFLSRLLSEKLRRR</sequence>
<dbReference type="PANTHER" id="PTHR20883:SF48">
    <property type="entry name" value="ECTOINE DIOXYGENASE"/>
    <property type="match status" value="1"/>
</dbReference>
<dbReference type="EMBL" id="SJPM01000003">
    <property type="protein sequence ID" value="TWT98714.1"/>
    <property type="molecule type" value="Genomic_DNA"/>
</dbReference>
<protein>
    <submittedName>
        <fullName evidence="2">Phytanoyl-CoA dioxygenase (PhyH)</fullName>
    </submittedName>
</protein>
<proteinExistence type="predicted"/>
<dbReference type="SUPFAM" id="SSF51197">
    <property type="entry name" value="Clavaminate synthase-like"/>
    <property type="match status" value="1"/>
</dbReference>
<organism evidence="2 3">
    <name type="scientific">Neorhodopirellula pilleata</name>
    <dbReference type="NCBI Taxonomy" id="2714738"/>
    <lineage>
        <taxon>Bacteria</taxon>
        <taxon>Pseudomonadati</taxon>
        <taxon>Planctomycetota</taxon>
        <taxon>Planctomycetia</taxon>
        <taxon>Pirellulales</taxon>
        <taxon>Pirellulaceae</taxon>
        <taxon>Neorhodopirellula</taxon>
    </lineage>
</organism>
<dbReference type="Proteomes" id="UP000316213">
    <property type="component" value="Unassembled WGS sequence"/>
</dbReference>
<keyword evidence="3" id="KW-1185">Reference proteome</keyword>
<name>A0A5C6AFG7_9BACT</name>
<keyword evidence="2" id="KW-0223">Dioxygenase</keyword>
<dbReference type="RefSeq" id="WP_231602883.1">
    <property type="nucleotide sequence ID" value="NZ_SJPM01000003.1"/>
</dbReference>
<gene>
    <name evidence="2" type="ORF">Pla100_18790</name>
</gene>
<evidence type="ECO:0000256" key="1">
    <source>
        <dbReference type="ARBA" id="ARBA00001954"/>
    </source>
</evidence>
<evidence type="ECO:0000313" key="3">
    <source>
        <dbReference type="Proteomes" id="UP000316213"/>
    </source>
</evidence>
<evidence type="ECO:0000313" key="2">
    <source>
        <dbReference type="EMBL" id="TWT98714.1"/>
    </source>
</evidence>
<comment type="cofactor">
    <cofactor evidence="1">
        <name>Fe(2+)</name>
        <dbReference type="ChEBI" id="CHEBI:29033"/>
    </cofactor>
</comment>
<keyword evidence="2" id="KW-0560">Oxidoreductase</keyword>
<dbReference type="Pfam" id="PF05721">
    <property type="entry name" value="PhyH"/>
    <property type="match status" value="1"/>
</dbReference>
<dbReference type="GO" id="GO:0005506">
    <property type="term" value="F:iron ion binding"/>
    <property type="evidence" value="ECO:0007669"/>
    <property type="project" value="UniProtKB-ARBA"/>
</dbReference>
<comment type="caution">
    <text evidence="2">The sequence shown here is derived from an EMBL/GenBank/DDBJ whole genome shotgun (WGS) entry which is preliminary data.</text>
</comment>
<dbReference type="InterPro" id="IPR008775">
    <property type="entry name" value="Phytyl_CoA_dOase-like"/>
</dbReference>
<dbReference type="PANTHER" id="PTHR20883">
    <property type="entry name" value="PHYTANOYL-COA DIOXYGENASE DOMAIN CONTAINING 1"/>
    <property type="match status" value="1"/>
</dbReference>
<dbReference type="AlphaFoldDB" id="A0A5C6AFG7"/>
<reference evidence="2 3" key="1">
    <citation type="submission" date="2019-02" db="EMBL/GenBank/DDBJ databases">
        <title>Deep-cultivation of Planctomycetes and their phenomic and genomic characterization uncovers novel biology.</title>
        <authorList>
            <person name="Wiegand S."/>
            <person name="Jogler M."/>
            <person name="Boedeker C."/>
            <person name="Pinto D."/>
            <person name="Vollmers J."/>
            <person name="Rivas-Marin E."/>
            <person name="Kohn T."/>
            <person name="Peeters S.H."/>
            <person name="Heuer A."/>
            <person name="Rast P."/>
            <person name="Oberbeckmann S."/>
            <person name="Bunk B."/>
            <person name="Jeske O."/>
            <person name="Meyerdierks A."/>
            <person name="Storesund J.E."/>
            <person name="Kallscheuer N."/>
            <person name="Luecker S."/>
            <person name="Lage O.M."/>
            <person name="Pohl T."/>
            <person name="Merkel B.J."/>
            <person name="Hornburger P."/>
            <person name="Mueller R.-W."/>
            <person name="Bruemmer F."/>
            <person name="Labrenz M."/>
            <person name="Spormann A.M."/>
            <person name="Op Den Camp H."/>
            <person name="Overmann J."/>
            <person name="Amann R."/>
            <person name="Jetten M.S.M."/>
            <person name="Mascher T."/>
            <person name="Medema M.H."/>
            <person name="Devos D.P."/>
            <person name="Kaster A.-K."/>
            <person name="Ovreas L."/>
            <person name="Rohde M."/>
            <person name="Galperin M.Y."/>
            <person name="Jogler C."/>
        </authorList>
    </citation>
    <scope>NUCLEOTIDE SEQUENCE [LARGE SCALE GENOMIC DNA]</scope>
    <source>
        <strain evidence="2 3">Pla100</strain>
    </source>
</reference>
<dbReference type="Gene3D" id="2.60.120.620">
    <property type="entry name" value="q2cbj1_9rhob like domain"/>
    <property type="match status" value="1"/>
</dbReference>